<name>A0A0E9WU66_ANGAN</name>
<reference evidence="1" key="2">
    <citation type="journal article" date="2015" name="Fish Shellfish Immunol.">
        <title>Early steps in the European eel (Anguilla anguilla)-Vibrio vulnificus interaction in the gills: Role of the RtxA13 toxin.</title>
        <authorList>
            <person name="Callol A."/>
            <person name="Pajuelo D."/>
            <person name="Ebbesson L."/>
            <person name="Teles M."/>
            <person name="MacKenzie S."/>
            <person name="Amaro C."/>
        </authorList>
    </citation>
    <scope>NUCLEOTIDE SEQUENCE</scope>
</reference>
<protein>
    <submittedName>
        <fullName evidence="1">Uncharacterized protein</fullName>
    </submittedName>
</protein>
<reference evidence="1" key="1">
    <citation type="submission" date="2014-11" db="EMBL/GenBank/DDBJ databases">
        <authorList>
            <person name="Amaro Gonzalez C."/>
        </authorList>
    </citation>
    <scope>NUCLEOTIDE SEQUENCE</scope>
</reference>
<accession>A0A0E9WU66</accession>
<dbReference type="AlphaFoldDB" id="A0A0E9WU66"/>
<sequence>MQWLKYSCHWRNYGDDFRSVAWPLLHSLLMNSFIEKSNVFFFFFLRKCYFGWVADWVAFPYVWGAD</sequence>
<evidence type="ECO:0000313" key="1">
    <source>
        <dbReference type="EMBL" id="JAH93048.1"/>
    </source>
</evidence>
<dbReference type="EMBL" id="GBXM01015529">
    <property type="protein sequence ID" value="JAH93048.1"/>
    <property type="molecule type" value="Transcribed_RNA"/>
</dbReference>
<proteinExistence type="predicted"/>
<organism evidence="1">
    <name type="scientific">Anguilla anguilla</name>
    <name type="common">European freshwater eel</name>
    <name type="synonym">Muraena anguilla</name>
    <dbReference type="NCBI Taxonomy" id="7936"/>
    <lineage>
        <taxon>Eukaryota</taxon>
        <taxon>Metazoa</taxon>
        <taxon>Chordata</taxon>
        <taxon>Craniata</taxon>
        <taxon>Vertebrata</taxon>
        <taxon>Euteleostomi</taxon>
        <taxon>Actinopterygii</taxon>
        <taxon>Neopterygii</taxon>
        <taxon>Teleostei</taxon>
        <taxon>Anguilliformes</taxon>
        <taxon>Anguillidae</taxon>
        <taxon>Anguilla</taxon>
    </lineage>
</organism>